<name>A0A9E5JZL3_9GAMM</name>
<evidence type="ECO:0000256" key="4">
    <source>
        <dbReference type="ARBA" id="ARBA00022764"/>
    </source>
</evidence>
<dbReference type="GO" id="GO:0030288">
    <property type="term" value="C:outer membrane-bounded periplasmic space"/>
    <property type="evidence" value="ECO:0007669"/>
    <property type="project" value="TreeGrafter"/>
</dbReference>
<dbReference type="Pfam" id="PF17188">
    <property type="entry name" value="MucB_RseB_C"/>
    <property type="match status" value="1"/>
</dbReference>
<comment type="similarity">
    <text evidence="2">Belongs to the RseB family.</text>
</comment>
<dbReference type="CDD" id="cd16327">
    <property type="entry name" value="RseB"/>
    <property type="match status" value="1"/>
</dbReference>
<evidence type="ECO:0000259" key="6">
    <source>
        <dbReference type="Pfam" id="PF03888"/>
    </source>
</evidence>
<evidence type="ECO:0000313" key="8">
    <source>
        <dbReference type="EMBL" id="NHO65552.1"/>
    </source>
</evidence>
<dbReference type="EMBL" id="JAAONZ010000004">
    <property type="protein sequence ID" value="NHO65552.1"/>
    <property type="molecule type" value="Genomic_DNA"/>
</dbReference>
<dbReference type="InterPro" id="IPR038484">
    <property type="entry name" value="MucB/RseB_C_sf"/>
</dbReference>
<dbReference type="GO" id="GO:0032885">
    <property type="term" value="P:regulation of polysaccharide biosynthetic process"/>
    <property type="evidence" value="ECO:0007669"/>
    <property type="project" value="TreeGrafter"/>
</dbReference>
<keyword evidence="9" id="KW-1185">Reference proteome</keyword>
<gene>
    <name evidence="8" type="ORF">G8770_08375</name>
</gene>
<accession>A0A9E5JZL3</accession>
<evidence type="ECO:0008006" key="10">
    <source>
        <dbReference type="Google" id="ProtNLM"/>
    </source>
</evidence>
<comment type="caution">
    <text evidence="8">The sequence shown here is derived from an EMBL/GenBank/DDBJ whole genome shotgun (WGS) entry which is preliminary data.</text>
</comment>
<feature type="domain" description="MucB/RseB C-terminal" evidence="7">
    <location>
        <begin position="209"/>
        <end position="302"/>
    </location>
</feature>
<dbReference type="RefSeq" id="WP_167184634.1">
    <property type="nucleotide sequence ID" value="NZ_JAAONZ010000004.1"/>
</dbReference>
<feature type="region of interest" description="Disordered" evidence="5">
    <location>
        <begin position="303"/>
        <end position="325"/>
    </location>
</feature>
<comment type="subcellular location">
    <subcellularLocation>
        <location evidence="1">Periplasm</location>
    </subcellularLocation>
</comment>
<dbReference type="PANTHER" id="PTHR38782">
    <property type="match status" value="1"/>
</dbReference>
<keyword evidence="3" id="KW-0732">Signal</keyword>
<dbReference type="InterPro" id="IPR033434">
    <property type="entry name" value="MucB/RseB_N"/>
</dbReference>
<protein>
    <recommendedName>
        <fullName evidence="10">Sigma E regulatory protein, MucB/RseB</fullName>
    </recommendedName>
</protein>
<organism evidence="8 9">
    <name type="scientific">Pseudomaricurvus hydrocarbonicus</name>
    <dbReference type="NCBI Taxonomy" id="1470433"/>
    <lineage>
        <taxon>Bacteria</taxon>
        <taxon>Pseudomonadati</taxon>
        <taxon>Pseudomonadota</taxon>
        <taxon>Gammaproteobacteria</taxon>
        <taxon>Cellvibrionales</taxon>
        <taxon>Cellvibrionaceae</taxon>
        <taxon>Pseudomaricurvus</taxon>
    </lineage>
</organism>
<evidence type="ECO:0000313" key="9">
    <source>
        <dbReference type="Proteomes" id="UP000787472"/>
    </source>
</evidence>
<dbReference type="InterPro" id="IPR005588">
    <property type="entry name" value="MucB_RseB"/>
</dbReference>
<evidence type="ECO:0000259" key="7">
    <source>
        <dbReference type="Pfam" id="PF17188"/>
    </source>
</evidence>
<reference evidence="8" key="1">
    <citation type="submission" date="2020-03" db="EMBL/GenBank/DDBJ databases">
        <authorList>
            <person name="Guo F."/>
        </authorList>
    </citation>
    <scope>NUCLEOTIDE SEQUENCE</scope>
    <source>
        <strain evidence="8">JCM 30134</strain>
    </source>
</reference>
<evidence type="ECO:0000256" key="1">
    <source>
        <dbReference type="ARBA" id="ARBA00004418"/>
    </source>
</evidence>
<sequence length="325" mass="36276">MTAFVVLPFVGISPVVFAAEKPDQAIGLLSSMSKSLRERDYRGLFTYEYGGALQTLRVTHRVMDGDEYEHLEYLNGPSRRIERSGRSTECLSPADQVMRGLFPALEGDYHGLGQHYRFYIRDEERIAGRAANVLQIVPRDDYRYGYTLSIDKETFLPLASMTFNANRQVLERLQFADIDLISDDSWVDVVGPTTDVNRSVWRACDRESDDMEWRVAWVPSGFVSAGNYRMQDVGEVQLFTDGLSAFSVFLSPMTKEVAAQGKAQRGATVAYMQQHMLNSAPYTVTVVGEIPARTAQRIANSLHWGPALTGETPDAGKVPESGPAR</sequence>
<dbReference type="Gene3D" id="2.50.20.10">
    <property type="entry name" value="Lipoprotein localisation LolA/LolB/LppX"/>
    <property type="match status" value="1"/>
</dbReference>
<proteinExistence type="inferred from homology"/>
<evidence type="ECO:0000256" key="5">
    <source>
        <dbReference type="SAM" id="MobiDB-lite"/>
    </source>
</evidence>
<evidence type="ECO:0000256" key="2">
    <source>
        <dbReference type="ARBA" id="ARBA00008150"/>
    </source>
</evidence>
<dbReference type="Pfam" id="PF03888">
    <property type="entry name" value="MucB_RseB"/>
    <property type="match status" value="1"/>
</dbReference>
<dbReference type="PIRSF" id="PIRSF005427">
    <property type="entry name" value="RseB"/>
    <property type="match status" value="1"/>
</dbReference>
<keyword evidence="4" id="KW-0574">Periplasm</keyword>
<dbReference type="InterPro" id="IPR033436">
    <property type="entry name" value="MucB/RseB_C"/>
</dbReference>
<evidence type="ECO:0000256" key="3">
    <source>
        <dbReference type="ARBA" id="ARBA00022729"/>
    </source>
</evidence>
<feature type="domain" description="MucB/RseB N-terminal" evidence="6">
    <location>
        <begin position="26"/>
        <end position="180"/>
    </location>
</feature>
<dbReference type="Gene3D" id="3.30.200.100">
    <property type="entry name" value="MucB/RseB, C-terminal domain"/>
    <property type="match status" value="1"/>
</dbReference>
<dbReference type="AlphaFoldDB" id="A0A9E5JZL3"/>
<dbReference type="GO" id="GO:0045152">
    <property type="term" value="F:antisigma factor binding"/>
    <property type="evidence" value="ECO:0007669"/>
    <property type="project" value="TreeGrafter"/>
</dbReference>
<dbReference type="Proteomes" id="UP000787472">
    <property type="component" value="Unassembled WGS sequence"/>
</dbReference>
<dbReference type="PANTHER" id="PTHR38782:SF1">
    <property type="entry name" value="SIGMA-E FACTOR REGULATORY PROTEIN RSEB"/>
    <property type="match status" value="1"/>
</dbReference>